<sequence>MTLARDTSFPDAQIRAICDTVTQDNVNDFIELLRRLHASQETSLVLATAASPVQSISSFESRAQARLVKRTSSEPGAVLCADTFYRLCKDDQNKPQRLSLFCPFTLVFRKCSHGGGCQLEHICWCKRPASCKFSHKFAPTCDSVLDGTRCSKTRRLVNNNKKRACARNHDYKVRLFMGAVRVSHELGFYGVDNNHIDRSVTPVNELGNAVQSSWMASDVERTLSGSKTPCLQLELRKAKLMTAPAPWLQEILWKVIRSLTPISCGSLDAVSLPQGGADEAFLFASRCPFHFAPSTIHGGFSLSADPMIPRPELRPKRACRVATSWILPCF</sequence>
<gene>
    <name evidence="1" type="ORF">AWRI4619_LOCUS6198</name>
</gene>
<protein>
    <submittedName>
        <fullName evidence="1">Uncharacterized protein</fullName>
    </submittedName>
</protein>
<keyword evidence="2" id="KW-1185">Reference proteome</keyword>
<name>A0A9N8JLJ0_9PEZI</name>
<dbReference type="Proteomes" id="UP000716446">
    <property type="component" value="Unassembled WGS sequence"/>
</dbReference>
<evidence type="ECO:0000313" key="1">
    <source>
        <dbReference type="EMBL" id="CAD0090127.1"/>
    </source>
</evidence>
<organism evidence="1 2">
    <name type="scientific">Aureobasidium vineae</name>
    <dbReference type="NCBI Taxonomy" id="2773715"/>
    <lineage>
        <taxon>Eukaryota</taxon>
        <taxon>Fungi</taxon>
        <taxon>Dikarya</taxon>
        <taxon>Ascomycota</taxon>
        <taxon>Pezizomycotina</taxon>
        <taxon>Dothideomycetes</taxon>
        <taxon>Dothideomycetidae</taxon>
        <taxon>Dothideales</taxon>
        <taxon>Saccotheciaceae</taxon>
        <taxon>Aureobasidium</taxon>
    </lineage>
</organism>
<feature type="non-terminal residue" evidence="1">
    <location>
        <position position="330"/>
    </location>
</feature>
<accession>A0A9N8JLJ0</accession>
<proteinExistence type="predicted"/>
<reference evidence="1" key="1">
    <citation type="submission" date="2020-06" db="EMBL/GenBank/DDBJ databases">
        <authorList>
            <person name="Onetto C."/>
        </authorList>
    </citation>
    <scope>NUCLEOTIDE SEQUENCE</scope>
</reference>
<comment type="caution">
    <text evidence="1">The sequence shown here is derived from an EMBL/GenBank/DDBJ whole genome shotgun (WGS) entry which is preliminary data.</text>
</comment>
<dbReference type="AlphaFoldDB" id="A0A9N8JLJ0"/>
<dbReference type="EMBL" id="CAIJEN010000008">
    <property type="protein sequence ID" value="CAD0090127.1"/>
    <property type="molecule type" value="Genomic_DNA"/>
</dbReference>
<evidence type="ECO:0000313" key="2">
    <source>
        <dbReference type="Proteomes" id="UP000716446"/>
    </source>
</evidence>